<dbReference type="KEGG" id="dea:FPZ08_14815"/>
<dbReference type="EMBL" id="CP042304">
    <property type="protein sequence ID" value="QDZ11907.1"/>
    <property type="molecule type" value="Genomic_DNA"/>
</dbReference>
<feature type="signal peptide" evidence="1">
    <location>
        <begin position="1"/>
        <end position="24"/>
    </location>
</feature>
<organism evidence="2 3">
    <name type="scientific">Devosia ginsengisoli</name>
    <dbReference type="NCBI Taxonomy" id="400770"/>
    <lineage>
        <taxon>Bacteria</taxon>
        <taxon>Pseudomonadati</taxon>
        <taxon>Pseudomonadota</taxon>
        <taxon>Alphaproteobacteria</taxon>
        <taxon>Hyphomicrobiales</taxon>
        <taxon>Devosiaceae</taxon>
        <taxon>Devosia</taxon>
    </lineage>
</organism>
<sequence>MPALTRFAAAALVALSFSAGPVLAQDVTDYLGVPGPLTFDGTDYLLSWSSQPNAQYIKQEYVPAGQTVENFDSMIMVEFLASEMTPLQMASAQVNMLNERKASDPLVNMDLMQNEQTGEVLLDFIVSAKDEKGEYIVEWNGYRYASAQNAEGEVGGMLFAISHRAYGNEASQAFMSTLRDFKGTQIEELSKVALPAL</sequence>
<gene>
    <name evidence="2" type="ORF">FPZ08_14815</name>
</gene>
<dbReference type="Proteomes" id="UP000315364">
    <property type="component" value="Chromosome"/>
</dbReference>
<proteinExistence type="predicted"/>
<evidence type="ECO:0000313" key="2">
    <source>
        <dbReference type="EMBL" id="QDZ11907.1"/>
    </source>
</evidence>
<evidence type="ECO:0000313" key="3">
    <source>
        <dbReference type="Proteomes" id="UP000315364"/>
    </source>
</evidence>
<dbReference type="OrthoDB" id="6057861at2"/>
<evidence type="ECO:0008006" key="4">
    <source>
        <dbReference type="Google" id="ProtNLM"/>
    </source>
</evidence>
<keyword evidence="3" id="KW-1185">Reference proteome</keyword>
<accession>A0A5B8LUB9</accession>
<evidence type="ECO:0000256" key="1">
    <source>
        <dbReference type="SAM" id="SignalP"/>
    </source>
</evidence>
<dbReference type="AlphaFoldDB" id="A0A5B8LUB9"/>
<protein>
    <recommendedName>
        <fullName evidence="4">DUF1795 domain-containing protein</fullName>
    </recommendedName>
</protein>
<feature type="chain" id="PRO_5023102072" description="DUF1795 domain-containing protein" evidence="1">
    <location>
        <begin position="25"/>
        <end position="197"/>
    </location>
</feature>
<name>A0A5B8LUB9_9HYPH</name>
<reference evidence="2 3" key="1">
    <citation type="submission" date="2019-07" db="EMBL/GenBank/DDBJ databases">
        <title>Full genome sequence of Devosia sp. Gsoil 520.</title>
        <authorList>
            <person name="Im W.-T."/>
        </authorList>
    </citation>
    <scope>NUCLEOTIDE SEQUENCE [LARGE SCALE GENOMIC DNA]</scope>
    <source>
        <strain evidence="2 3">Gsoil 520</strain>
    </source>
</reference>
<dbReference type="RefSeq" id="WP_146290723.1">
    <property type="nucleotide sequence ID" value="NZ_CP042304.1"/>
</dbReference>
<keyword evidence="1" id="KW-0732">Signal</keyword>